<dbReference type="PROSITE" id="PS50931">
    <property type="entry name" value="HTH_LYSR"/>
    <property type="match status" value="1"/>
</dbReference>
<dbReference type="EMBL" id="JBGFFX010000004">
    <property type="protein sequence ID" value="MEY8770714.1"/>
    <property type="molecule type" value="Genomic_DNA"/>
</dbReference>
<evidence type="ECO:0000256" key="4">
    <source>
        <dbReference type="ARBA" id="ARBA00023163"/>
    </source>
</evidence>
<dbReference type="InterPro" id="IPR000847">
    <property type="entry name" value="LysR_HTH_N"/>
</dbReference>
<gene>
    <name evidence="6" type="ORF">AB6T85_09775</name>
</gene>
<dbReference type="PANTHER" id="PTHR30537">
    <property type="entry name" value="HTH-TYPE TRANSCRIPTIONAL REGULATOR"/>
    <property type="match status" value="1"/>
</dbReference>
<dbReference type="Proteomes" id="UP001565243">
    <property type="component" value="Unassembled WGS sequence"/>
</dbReference>
<evidence type="ECO:0000256" key="3">
    <source>
        <dbReference type="ARBA" id="ARBA00023125"/>
    </source>
</evidence>
<evidence type="ECO:0000256" key="2">
    <source>
        <dbReference type="ARBA" id="ARBA00023015"/>
    </source>
</evidence>
<evidence type="ECO:0000256" key="1">
    <source>
        <dbReference type="ARBA" id="ARBA00009437"/>
    </source>
</evidence>
<comment type="caution">
    <text evidence="6">The sequence shown here is derived from an EMBL/GenBank/DDBJ whole genome shotgun (WGS) entry which is preliminary data.</text>
</comment>
<sequence>MERLDCDRMLVAVMELGSFAAAAERMGTSSGQASKLVSRLESELGVQLLKRSTRALFPTEIGQAYFDRIKSILDDFDALDASVRHASGKPSGRLKLTAPLTFGTSSLAPVLIAFAKEYPEIELDVSFADRMVNIVDEGFDLALRIGRLSDSSLIARRLSDIRIIVAASESYLRAHGTPEDLRQLAQHDCIIDTNFREPLNWQFRDGSERILSVAVKGRLRFSNAEACLSAAAAGLGIARMPTFIAGNQLRSGAIVPLFRQYEMPPLGLYAVYPPARHLAHKVRALTEFLEAHYAGEAEWDRGW</sequence>
<reference evidence="6 7" key="1">
    <citation type="submission" date="2024-07" db="EMBL/GenBank/DDBJ databases">
        <authorList>
            <person name="Hebao G."/>
        </authorList>
    </citation>
    <scope>NUCLEOTIDE SEQUENCE [LARGE SCALE GENOMIC DNA]</scope>
    <source>
        <strain evidence="6 7">ACCC 02193</strain>
    </source>
</reference>
<evidence type="ECO:0000259" key="5">
    <source>
        <dbReference type="PROSITE" id="PS50931"/>
    </source>
</evidence>
<dbReference type="PANTHER" id="PTHR30537:SF35">
    <property type="entry name" value="TRANSCRIPTIONAL REGULATORY PROTEIN"/>
    <property type="match status" value="1"/>
</dbReference>
<accession>A0ABV4E7E3</accession>
<dbReference type="CDD" id="cd08422">
    <property type="entry name" value="PBP2_CrgA_like"/>
    <property type="match status" value="1"/>
</dbReference>
<evidence type="ECO:0000313" key="6">
    <source>
        <dbReference type="EMBL" id="MEY8770714.1"/>
    </source>
</evidence>
<dbReference type="InterPro" id="IPR005119">
    <property type="entry name" value="LysR_subst-bd"/>
</dbReference>
<dbReference type="InterPro" id="IPR036388">
    <property type="entry name" value="WH-like_DNA-bd_sf"/>
</dbReference>
<dbReference type="Gene3D" id="1.10.10.10">
    <property type="entry name" value="Winged helix-like DNA-binding domain superfamily/Winged helix DNA-binding domain"/>
    <property type="match status" value="1"/>
</dbReference>
<feature type="domain" description="HTH lysR-type" evidence="5">
    <location>
        <begin position="8"/>
        <end position="59"/>
    </location>
</feature>
<evidence type="ECO:0000313" key="7">
    <source>
        <dbReference type="Proteomes" id="UP001565243"/>
    </source>
</evidence>
<comment type="similarity">
    <text evidence="1">Belongs to the LysR transcriptional regulatory family.</text>
</comment>
<name>A0ABV4E7E3_9GAMM</name>
<dbReference type="InterPro" id="IPR058163">
    <property type="entry name" value="LysR-type_TF_proteobact-type"/>
</dbReference>
<dbReference type="Pfam" id="PF03466">
    <property type="entry name" value="LysR_substrate"/>
    <property type="match status" value="1"/>
</dbReference>
<keyword evidence="3" id="KW-0238">DNA-binding</keyword>
<dbReference type="RefSeq" id="WP_301252810.1">
    <property type="nucleotide sequence ID" value="NZ_JBGFFX010000004.1"/>
</dbReference>
<keyword evidence="7" id="KW-1185">Reference proteome</keyword>
<dbReference type="Pfam" id="PF00126">
    <property type="entry name" value="HTH_1"/>
    <property type="match status" value="1"/>
</dbReference>
<organism evidence="6 7">
    <name type="scientific">Erwinia aeris</name>
    <dbReference type="NCBI Taxonomy" id="3239803"/>
    <lineage>
        <taxon>Bacteria</taxon>
        <taxon>Pseudomonadati</taxon>
        <taxon>Pseudomonadota</taxon>
        <taxon>Gammaproteobacteria</taxon>
        <taxon>Enterobacterales</taxon>
        <taxon>Erwiniaceae</taxon>
        <taxon>Erwinia</taxon>
    </lineage>
</organism>
<dbReference type="Gene3D" id="3.40.190.290">
    <property type="match status" value="1"/>
</dbReference>
<proteinExistence type="inferred from homology"/>
<dbReference type="SUPFAM" id="SSF46785">
    <property type="entry name" value="Winged helix' DNA-binding domain"/>
    <property type="match status" value="1"/>
</dbReference>
<keyword evidence="2" id="KW-0805">Transcription regulation</keyword>
<dbReference type="InterPro" id="IPR036390">
    <property type="entry name" value="WH_DNA-bd_sf"/>
</dbReference>
<keyword evidence="4" id="KW-0804">Transcription</keyword>
<dbReference type="SUPFAM" id="SSF53850">
    <property type="entry name" value="Periplasmic binding protein-like II"/>
    <property type="match status" value="1"/>
</dbReference>
<protein>
    <submittedName>
        <fullName evidence="6">LysR family transcriptional regulator</fullName>
    </submittedName>
</protein>